<dbReference type="AlphaFoldDB" id="A0A6J4M4B5"/>
<name>A0A6J4M4B5_9ACTN</name>
<proteinExistence type="predicted"/>
<protein>
    <submittedName>
        <fullName evidence="2">Uncharacterized protein</fullName>
    </submittedName>
</protein>
<sequence length="42" mass="4601">DHPDPHCVRGQPQGLRCAADPRRARRRRCAGGPQADRPADAL</sequence>
<feature type="non-terminal residue" evidence="2">
    <location>
        <position position="42"/>
    </location>
</feature>
<evidence type="ECO:0000256" key="1">
    <source>
        <dbReference type="SAM" id="MobiDB-lite"/>
    </source>
</evidence>
<dbReference type="EMBL" id="CADCUI010000032">
    <property type="protein sequence ID" value="CAA9348295.1"/>
    <property type="molecule type" value="Genomic_DNA"/>
</dbReference>
<reference evidence="2" key="1">
    <citation type="submission" date="2020-02" db="EMBL/GenBank/DDBJ databases">
        <authorList>
            <person name="Meier V. D."/>
        </authorList>
    </citation>
    <scope>NUCLEOTIDE SEQUENCE</scope>
    <source>
        <strain evidence="2">AVDCRST_MAG34</strain>
    </source>
</reference>
<accession>A0A6J4M4B5</accession>
<organism evidence="2">
    <name type="scientific">uncultured Nocardioidaceae bacterium</name>
    <dbReference type="NCBI Taxonomy" id="253824"/>
    <lineage>
        <taxon>Bacteria</taxon>
        <taxon>Bacillati</taxon>
        <taxon>Actinomycetota</taxon>
        <taxon>Actinomycetes</taxon>
        <taxon>Propionibacteriales</taxon>
        <taxon>Nocardioidaceae</taxon>
        <taxon>environmental samples</taxon>
    </lineage>
</organism>
<evidence type="ECO:0000313" key="2">
    <source>
        <dbReference type="EMBL" id="CAA9348295.1"/>
    </source>
</evidence>
<feature type="non-terminal residue" evidence="2">
    <location>
        <position position="1"/>
    </location>
</feature>
<gene>
    <name evidence="2" type="ORF">AVDCRST_MAG34-1384</name>
</gene>
<feature type="region of interest" description="Disordered" evidence="1">
    <location>
        <begin position="1"/>
        <end position="42"/>
    </location>
</feature>